<reference evidence="2" key="1">
    <citation type="submission" date="2018-05" db="EMBL/GenBank/DDBJ databases">
        <authorList>
            <person name="Lanie J.A."/>
            <person name="Ng W.-L."/>
            <person name="Kazmierczak K.M."/>
            <person name="Andrzejewski T.M."/>
            <person name="Davidsen T.M."/>
            <person name="Wayne K.J."/>
            <person name="Tettelin H."/>
            <person name="Glass J.I."/>
            <person name="Rusch D."/>
            <person name="Podicherti R."/>
            <person name="Tsui H.-C.T."/>
            <person name="Winkler M.E."/>
        </authorList>
    </citation>
    <scope>NUCLEOTIDE SEQUENCE</scope>
</reference>
<accession>A0A382IFJ0</accession>
<dbReference type="InterPro" id="IPR001174">
    <property type="entry name" value="HddA/FKP"/>
</dbReference>
<dbReference type="SUPFAM" id="SSF55060">
    <property type="entry name" value="GHMP Kinase, C-terminal domain"/>
    <property type="match status" value="1"/>
</dbReference>
<dbReference type="Pfam" id="PF08544">
    <property type="entry name" value="GHMP_kinases_C"/>
    <property type="match status" value="1"/>
</dbReference>
<dbReference type="GO" id="GO:0005524">
    <property type="term" value="F:ATP binding"/>
    <property type="evidence" value="ECO:0007669"/>
    <property type="project" value="InterPro"/>
</dbReference>
<evidence type="ECO:0000259" key="1">
    <source>
        <dbReference type="Pfam" id="PF08544"/>
    </source>
</evidence>
<gene>
    <name evidence="2" type="ORF">METZ01_LOCUS251318</name>
</gene>
<dbReference type="PRINTS" id="PR00960">
    <property type="entry name" value="LMBPPROTEIN"/>
</dbReference>
<evidence type="ECO:0000313" key="2">
    <source>
        <dbReference type="EMBL" id="SVB98464.1"/>
    </source>
</evidence>
<dbReference type="AlphaFoldDB" id="A0A382IFJ0"/>
<dbReference type="InterPro" id="IPR036554">
    <property type="entry name" value="GHMP_kinase_C_sf"/>
</dbReference>
<sequence length="87" mass="9786">MLHEAWLEKKSLGPLITNSHIDEIYDLALKKGALGGKLLGAGGGGFLVFYVPHHKQKNFIRHFKNLINVPFKFTSEGSNIMFNNFND</sequence>
<dbReference type="EMBL" id="UINC01067109">
    <property type="protein sequence ID" value="SVB98464.1"/>
    <property type="molecule type" value="Genomic_DNA"/>
</dbReference>
<dbReference type="InterPro" id="IPR013750">
    <property type="entry name" value="GHMP_kinase_C_dom"/>
</dbReference>
<name>A0A382IFJ0_9ZZZZ</name>
<feature type="domain" description="GHMP kinase C-terminal" evidence="1">
    <location>
        <begin position="9"/>
        <end position="61"/>
    </location>
</feature>
<dbReference type="GO" id="GO:0016301">
    <property type="term" value="F:kinase activity"/>
    <property type="evidence" value="ECO:0007669"/>
    <property type="project" value="InterPro"/>
</dbReference>
<organism evidence="2">
    <name type="scientific">marine metagenome</name>
    <dbReference type="NCBI Taxonomy" id="408172"/>
    <lineage>
        <taxon>unclassified sequences</taxon>
        <taxon>metagenomes</taxon>
        <taxon>ecological metagenomes</taxon>
    </lineage>
</organism>
<dbReference type="Gene3D" id="3.30.70.890">
    <property type="entry name" value="GHMP kinase, C-terminal domain"/>
    <property type="match status" value="1"/>
</dbReference>
<proteinExistence type="predicted"/>
<protein>
    <recommendedName>
        <fullName evidence="1">GHMP kinase C-terminal domain-containing protein</fullName>
    </recommendedName>
</protein>